<comment type="caution">
    <text evidence="7">The sequence shown here is derived from an EMBL/GenBank/DDBJ whole genome shotgun (WGS) entry which is preliminary data.</text>
</comment>
<name>A0A0F9R391_9ZZZZ</name>
<keyword evidence="4 6" id="KW-1133">Transmembrane helix</keyword>
<evidence type="ECO:0000313" key="7">
    <source>
        <dbReference type="EMBL" id="KKN19741.1"/>
    </source>
</evidence>
<dbReference type="PANTHER" id="PTHR30250:SF11">
    <property type="entry name" value="O-ANTIGEN TRANSPORTER-RELATED"/>
    <property type="match status" value="1"/>
</dbReference>
<feature type="transmembrane region" description="Helical" evidence="6">
    <location>
        <begin position="20"/>
        <end position="43"/>
    </location>
</feature>
<evidence type="ECO:0000256" key="1">
    <source>
        <dbReference type="ARBA" id="ARBA00004651"/>
    </source>
</evidence>
<keyword evidence="3 6" id="KW-0812">Transmembrane</keyword>
<dbReference type="EMBL" id="LAZR01003305">
    <property type="protein sequence ID" value="KKN19741.1"/>
    <property type="molecule type" value="Genomic_DNA"/>
</dbReference>
<feature type="transmembrane region" description="Helical" evidence="6">
    <location>
        <begin position="63"/>
        <end position="86"/>
    </location>
</feature>
<evidence type="ECO:0000256" key="5">
    <source>
        <dbReference type="ARBA" id="ARBA00023136"/>
    </source>
</evidence>
<dbReference type="InterPro" id="IPR002797">
    <property type="entry name" value="Polysacc_synth"/>
</dbReference>
<proteinExistence type="predicted"/>
<dbReference type="Pfam" id="PF01943">
    <property type="entry name" value="Polysacc_synt"/>
    <property type="match status" value="1"/>
</dbReference>
<sequence length="550" mass="63592">MEPKRGEELQSKNNAEYKNLASNTFYSFLLNYGAFFFTFIYSFLLARLITDETWDSLILATSYITIIVIITSFLPPGLNLALNYYLPRYIALNQTSKIKSLIKHSFMLKISVVIPVIIISLISFLILSDFFSISLGNNFMLLYILSPLILLDSLNFLLNAINRGFSKFNILFLLVLLKNLFRIGPLLIIFLFDFNISVGFIALIVVIAMSVQFVFNVTFMIFRVRKIQSIEGEEVTFKENIQKTFKYGKYLGFSDLIDRSWKEIQYQGVGIFESSGAVTGYNIAWNFRDLAKYSSVSFYYPLLTSFTSLNTTENYDQINKIYRIAYKINLLLTLIISGILFFSVDFMIDFVFLETRLVYSSFLRLMVIASVFKILDYFVQTLLNAQNKVKLSFLLRIVYMTYYIPLFFIGLIFFGVNEAIIFGLLIGNIISTIIQIYTTYRIGKIKLNVKKIAVQYATFFIPLTITWILQYLILSKISKNILLEAGLTLFKNFDFLSILVFLVIFVITNLGFKTVTSTDIDNFESLLDSNKRIDKIMKKGLNFIKKFTRK</sequence>
<organism evidence="7">
    <name type="scientific">marine sediment metagenome</name>
    <dbReference type="NCBI Taxonomy" id="412755"/>
    <lineage>
        <taxon>unclassified sequences</taxon>
        <taxon>metagenomes</taxon>
        <taxon>ecological metagenomes</taxon>
    </lineage>
</organism>
<feature type="transmembrane region" description="Helical" evidence="6">
    <location>
        <begin position="358"/>
        <end position="379"/>
    </location>
</feature>
<feature type="transmembrane region" description="Helical" evidence="6">
    <location>
        <begin position="452"/>
        <end position="473"/>
    </location>
</feature>
<evidence type="ECO:0000256" key="2">
    <source>
        <dbReference type="ARBA" id="ARBA00022475"/>
    </source>
</evidence>
<feature type="transmembrane region" description="Helical" evidence="6">
    <location>
        <begin position="198"/>
        <end position="222"/>
    </location>
</feature>
<keyword evidence="2" id="KW-1003">Cell membrane</keyword>
<accession>A0A0F9R391</accession>
<evidence type="ECO:0000256" key="6">
    <source>
        <dbReference type="SAM" id="Phobius"/>
    </source>
</evidence>
<feature type="transmembrane region" description="Helical" evidence="6">
    <location>
        <begin position="330"/>
        <end position="352"/>
    </location>
</feature>
<keyword evidence="5 6" id="KW-0472">Membrane</keyword>
<feature type="transmembrane region" description="Helical" evidence="6">
    <location>
        <begin position="493"/>
        <end position="512"/>
    </location>
</feature>
<dbReference type="AlphaFoldDB" id="A0A0F9R391"/>
<reference evidence="7" key="1">
    <citation type="journal article" date="2015" name="Nature">
        <title>Complex archaea that bridge the gap between prokaryotes and eukaryotes.</title>
        <authorList>
            <person name="Spang A."/>
            <person name="Saw J.H."/>
            <person name="Jorgensen S.L."/>
            <person name="Zaremba-Niedzwiedzka K."/>
            <person name="Martijn J."/>
            <person name="Lind A.E."/>
            <person name="van Eijk R."/>
            <person name="Schleper C."/>
            <person name="Guy L."/>
            <person name="Ettema T.J."/>
        </authorList>
    </citation>
    <scope>NUCLEOTIDE SEQUENCE</scope>
</reference>
<feature type="transmembrane region" description="Helical" evidence="6">
    <location>
        <begin position="391"/>
        <end position="414"/>
    </location>
</feature>
<evidence type="ECO:0008006" key="8">
    <source>
        <dbReference type="Google" id="ProtNLM"/>
    </source>
</evidence>
<dbReference type="InterPro" id="IPR050833">
    <property type="entry name" value="Poly_Biosynth_Transport"/>
</dbReference>
<feature type="transmembrane region" description="Helical" evidence="6">
    <location>
        <begin position="106"/>
        <end position="127"/>
    </location>
</feature>
<evidence type="ECO:0000256" key="3">
    <source>
        <dbReference type="ARBA" id="ARBA00022692"/>
    </source>
</evidence>
<gene>
    <name evidence="7" type="ORF">LCGC14_0942670</name>
</gene>
<feature type="transmembrane region" description="Helical" evidence="6">
    <location>
        <begin position="139"/>
        <end position="158"/>
    </location>
</feature>
<feature type="transmembrane region" description="Helical" evidence="6">
    <location>
        <begin position="170"/>
        <end position="192"/>
    </location>
</feature>
<dbReference type="PANTHER" id="PTHR30250">
    <property type="entry name" value="PST FAMILY PREDICTED COLANIC ACID TRANSPORTER"/>
    <property type="match status" value="1"/>
</dbReference>
<feature type="transmembrane region" description="Helical" evidence="6">
    <location>
        <begin position="420"/>
        <end position="440"/>
    </location>
</feature>
<comment type="subcellular location">
    <subcellularLocation>
        <location evidence="1">Cell membrane</location>
        <topology evidence="1">Multi-pass membrane protein</topology>
    </subcellularLocation>
</comment>
<protein>
    <recommendedName>
        <fullName evidence="8">Polysaccharide biosynthesis protein C-terminal domain-containing protein</fullName>
    </recommendedName>
</protein>
<evidence type="ECO:0000256" key="4">
    <source>
        <dbReference type="ARBA" id="ARBA00022989"/>
    </source>
</evidence>
<dbReference type="GO" id="GO:0005886">
    <property type="term" value="C:plasma membrane"/>
    <property type="evidence" value="ECO:0007669"/>
    <property type="project" value="UniProtKB-SubCell"/>
</dbReference>